<dbReference type="InterPro" id="IPR036874">
    <property type="entry name" value="Carbonic_anhydrase_sf"/>
</dbReference>
<evidence type="ECO:0000313" key="10">
    <source>
        <dbReference type="Proteomes" id="UP000027195"/>
    </source>
</evidence>
<dbReference type="GO" id="GO:0034599">
    <property type="term" value="P:cellular response to oxidative stress"/>
    <property type="evidence" value="ECO:0007669"/>
    <property type="project" value="TreeGrafter"/>
</dbReference>
<dbReference type="STRING" id="930990.A0A067M6Q5"/>
<dbReference type="OrthoDB" id="10248475at2759"/>
<dbReference type="EC" id="4.2.1.1" evidence="2 8"/>
<dbReference type="GO" id="GO:0008270">
    <property type="term" value="F:zinc ion binding"/>
    <property type="evidence" value="ECO:0007669"/>
    <property type="project" value="UniProtKB-UniRule"/>
</dbReference>
<dbReference type="Proteomes" id="UP000027195">
    <property type="component" value="Unassembled WGS sequence"/>
</dbReference>
<evidence type="ECO:0000256" key="8">
    <source>
        <dbReference type="RuleBase" id="RU003956"/>
    </source>
</evidence>
<dbReference type="InParanoid" id="A0A067M6Q5"/>
<keyword evidence="4 7" id="KW-0862">Zinc</keyword>
<keyword evidence="3 7" id="KW-0479">Metal-binding</keyword>
<evidence type="ECO:0000256" key="7">
    <source>
        <dbReference type="PIRSR" id="PIRSR601765-1"/>
    </source>
</evidence>
<dbReference type="PANTHER" id="PTHR11002:SF76">
    <property type="entry name" value="CARBONIC ANHYDRASE"/>
    <property type="match status" value="1"/>
</dbReference>
<evidence type="ECO:0000256" key="3">
    <source>
        <dbReference type="ARBA" id="ARBA00022723"/>
    </source>
</evidence>
<evidence type="ECO:0000256" key="4">
    <source>
        <dbReference type="ARBA" id="ARBA00022833"/>
    </source>
</evidence>
<comment type="function">
    <text evidence="8">Reversible hydration of carbon dioxide.</text>
</comment>
<dbReference type="PANTHER" id="PTHR11002">
    <property type="entry name" value="CARBONIC ANHYDRASE"/>
    <property type="match status" value="1"/>
</dbReference>
<dbReference type="HOGENOM" id="CLU_053879_3_1_1"/>
<proteinExistence type="inferred from homology"/>
<comment type="catalytic activity">
    <reaction evidence="6 8">
        <text>hydrogencarbonate + H(+) = CO2 + H2O</text>
        <dbReference type="Rhea" id="RHEA:10748"/>
        <dbReference type="ChEBI" id="CHEBI:15377"/>
        <dbReference type="ChEBI" id="CHEBI:15378"/>
        <dbReference type="ChEBI" id="CHEBI:16526"/>
        <dbReference type="ChEBI" id="CHEBI:17544"/>
        <dbReference type="EC" id="4.2.1.1"/>
    </reaction>
</comment>
<evidence type="ECO:0000256" key="5">
    <source>
        <dbReference type="ARBA" id="ARBA00023239"/>
    </source>
</evidence>
<organism evidence="9 10">
    <name type="scientific">Botryobasidium botryosum (strain FD-172 SS1)</name>
    <dbReference type="NCBI Taxonomy" id="930990"/>
    <lineage>
        <taxon>Eukaryota</taxon>
        <taxon>Fungi</taxon>
        <taxon>Dikarya</taxon>
        <taxon>Basidiomycota</taxon>
        <taxon>Agaricomycotina</taxon>
        <taxon>Agaricomycetes</taxon>
        <taxon>Cantharellales</taxon>
        <taxon>Botryobasidiaceae</taxon>
        <taxon>Botryobasidium</taxon>
    </lineage>
</organism>
<dbReference type="InterPro" id="IPR001765">
    <property type="entry name" value="Carbonic_anhydrase"/>
</dbReference>
<evidence type="ECO:0000256" key="1">
    <source>
        <dbReference type="ARBA" id="ARBA00006217"/>
    </source>
</evidence>
<dbReference type="Gene3D" id="3.40.1050.10">
    <property type="entry name" value="Carbonic anhydrase"/>
    <property type="match status" value="1"/>
</dbReference>
<dbReference type="GO" id="GO:0071244">
    <property type="term" value="P:cellular response to carbon dioxide"/>
    <property type="evidence" value="ECO:0007669"/>
    <property type="project" value="TreeGrafter"/>
</dbReference>
<dbReference type="GO" id="GO:0004089">
    <property type="term" value="F:carbonate dehydratase activity"/>
    <property type="evidence" value="ECO:0007669"/>
    <property type="project" value="UniProtKB-UniRule"/>
</dbReference>
<evidence type="ECO:0000313" key="9">
    <source>
        <dbReference type="EMBL" id="KDQ11244.1"/>
    </source>
</evidence>
<dbReference type="CDD" id="cd00883">
    <property type="entry name" value="beta_CA_cladeA"/>
    <property type="match status" value="1"/>
</dbReference>
<dbReference type="AlphaFoldDB" id="A0A067M6Q5"/>
<protein>
    <recommendedName>
        <fullName evidence="2 8">Carbonic anhydrase</fullName>
        <ecNumber evidence="2 8">4.2.1.1</ecNumber>
    </recommendedName>
    <alternativeName>
        <fullName evidence="8">Carbonate dehydratase</fullName>
    </alternativeName>
</protein>
<sequence length="268" mass="30191">MLRGLINVRRGCKPHLDAFRVITAPTRTSINSDIHIRHRAVHTRKPPSQPRVITPPSYHLSFQPYQVTPRAETHEIVDTLLKSNEIWAASVAQKDPNFFKKSAAEDQTPKILWLGCSDSRVPESVLLSAKPGDIFVHRNVGNQFRTEDVSTQAVLDFSINFIKIEHIFIVGHTQCGACRASISGAPPGPIANFLTQLVRLAEAPHITELPEPEAVQRLIEDNIRQQVTNVINSKIVRDAWDRGQKLHVHGLLYRLETGRLEDMNMTFP</sequence>
<comment type="cofactor">
    <cofactor evidence="7">
        <name>Zn(2+)</name>
        <dbReference type="ChEBI" id="CHEBI:29105"/>
    </cofactor>
    <text evidence="7">Binds 1 zinc ion per subunit.</text>
</comment>
<reference evidence="10" key="1">
    <citation type="journal article" date="2014" name="Proc. Natl. Acad. Sci. U.S.A.">
        <title>Extensive sampling of basidiomycete genomes demonstrates inadequacy of the white-rot/brown-rot paradigm for wood decay fungi.</title>
        <authorList>
            <person name="Riley R."/>
            <person name="Salamov A.A."/>
            <person name="Brown D.W."/>
            <person name="Nagy L.G."/>
            <person name="Floudas D."/>
            <person name="Held B.W."/>
            <person name="Levasseur A."/>
            <person name="Lombard V."/>
            <person name="Morin E."/>
            <person name="Otillar R."/>
            <person name="Lindquist E.A."/>
            <person name="Sun H."/>
            <person name="LaButti K.M."/>
            <person name="Schmutz J."/>
            <person name="Jabbour D."/>
            <person name="Luo H."/>
            <person name="Baker S.E."/>
            <person name="Pisabarro A.G."/>
            <person name="Walton J.D."/>
            <person name="Blanchette R.A."/>
            <person name="Henrissat B."/>
            <person name="Martin F."/>
            <person name="Cullen D."/>
            <person name="Hibbett D.S."/>
            <person name="Grigoriev I.V."/>
        </authorList>
    </citation>
    <scope>NUCLEOTIDE SEQUENCE [LARGE SCALE GENOMIC DNA]</scope>
    <source>
        <strain evidence="10">FD-172 SS1</strain>
    </source>
</reference>
<evidence type="ECO:0000256" key="2">
    <source>
        <dbReference type="ARBA" id="ARBA00012925"/>
    </source>
</evidence>
<dbReference type="SUPFAM" id="SSF53056">
    <property type="entry name" value="beta-carbonic anhydrase, cab"/>
    <property type="match status" value="1"/>
</dbReference>
<keyword evidence="10" id="KW-1185">Reference proteome</keyword>
<feature type="binding site" evidence="7">
    <location>
        <position position="116"/>
    </location>
    <ligand>
        <name>Zn(2+)</name>
        <dbReference type="ChEBI" id="CHEBI:29105"/>
    </ligand>
</feature>
<dbReference type="SMART" id="SM00947">
    <property type="entry name" value="Pro_CA"/>
    <property type="match status" value="1"/>
</dbReference>
<gene>
    <name evidence="9" type="ORF">BOTBODRAFT_35545</name>
</gene>
<comment type="similarity">
    <text evidence="1 8">Belongs to the beta-class carbonic anhydrase family.</text>
</comment>
<dbReference type="Pfam" id="PF00484">
    <property type="entry name" value="Pro_CA"/>
    <property type="match status" value="1"/>
</dbReference>
<feature type="binding site" evidence="7">
    <location>
        <position position="172"/>
    </location>
    <ligand>
        <name>Zn(2+)</name>
        <dbReference type="ChEBI" id="CHEBI:29105"/>
    </ligand>
</feature>
<evidence type="ECO:0000256" key="6">
    <source>
        <dbReference type="ARBA" id="ARBA00048348"/>
    </source>
</evidence>
<dbReference type="EMBL" id="KL198060">
    <property type="protein sequence ID" value="KDQ11244.1"/>
    <property type="molecule type" value="Genomic_DNA"/>
</dbReference>
<feature type="binding site" evidence="7">
    <location>
        <position position="118"/>
    </location>
    <ligand>
        <name>Zn(2+)</name>
        <dbReference type="ChEBI" id="CHEBI:29105"/>
    </ligand>
</feature>
<name>A0A067M6Q5_BOTB1</name>
<accession>A0A067M6Q5</accession>
<feature type="binding site" evidence="7">
    <location>
        <position position="175"/>
    </location>
    <ligand>
        <name>Zn(2+)</name>
        <dbReference type="ChEBI" id="CHEBI:29105"/>
    </ligand>
</feature>
<dbReference type="FunCoup" id="A0A067M6Q5">
    <property type="interactions" value="270"/>
</dbReference>
<keyword evidence="5 8" id="KW-0456">Lyase</keyword>